<dbReference type="InterPro" id="IPR004621">
    <property type="entry name" value="Fadh2_euk"/>
</dbReference>
<evidence type="ECO:0000256" key="7">
    <source>
        <dbReference type="ARBA" id="ARBA00023002"/>
    </source>
</evidence>
<evidence type="ECO:0000256" key="3">
    <source>
        <dbReference type="ARBA" id="ARBA00006743"/>
    </source>
</evidence>
<dbReference type="NCBIfam" id="TIGR00677">
    <property type="entry name" value="fadh2_euk"/>
    <property type="match status" value="1"/>
</dbReference>
<reference evidence="10 11" key="1">
    <citation type="journal article" date="2011" name="Proc. Natl. Acad. Sci. U.S.A.">
        <title>Evolutionary erosion of yeast sex chromosomes by mating-type switching accidents.</title>
        <authorList>
            <person name="Gordon J.L."/>
            <person name="Armisen D."/>
            <person name="Proux-Wera E."/>
            <person name="Oheigeartaigh S.S."/>
            <person name="Byrne K.P."/>
            <person name="Wolfe K.H."/>
        </authorList>
    </citation>
    <scope>NUCLEOTIDE SEQUENCE [LARGE SCALE GENOMIC DNA]</scope>
    <source>
        <strain evidence="11">ATCC 76901 / BCRC 22586 / CBS 4309 / NBRC 1992 / NRRL Y-12630</strain>
    </source>
</reference>
<dbReference type="PANTHER" id="PTHR45754">
    <property type="entry name" value="METHYLENETETRAHYDROFOLATE REDUCTASE"/>
    <property type="match status" value="1"/>
</dbReference>
<comment type="cofactor">
    <cofactor evidence="1">
        <name>FAD</name>
        <dbReference type="ChEBI" id="CHEBI:57692"/>
    </cofactor>
</comment>
<dbReference type="GO" id="GO:0004489">
    <property type="term" value="F:methylenetetrahydrofolate reductase [NAD(P)H] activity"/>
    <property type="evidence" value="ECO:0007669"/>
    <property type="project" value="EnsemblFungi"/>
</dbReference>
<accession>G0VCN3</accession>
<dbReference type="HOGENOM" id="CLU_025841_2_1_1"/>
<dbReference type="GO" id="GO:0035999">
    <property type="term" value="P:tetrahydrofolate interconversion"/>
    <property type="evidence" value="ECO:0007669"/>
    <property type="project" value="UniProtKB-UniPathway"/>
</dbReference>
<dbReference type="GO" id="GO:0005829">
    <property type="term" value="C:cytosol"/>
    <property type="evidence" value="ECO:0007669"/>
    <property type="project" value="TreeGrafter"/>
</dbReference>
<dbReference type="FunCoup" id="G0VCN3">
    <property type="interactions" value="45"/>
</dbReference>
<organism evidence="10 11">
    <name type="scientific">Naumovozyma castellii</name>
    <name type="common">Yeast</name>
    <name type="synonym">Saccharomyces castellii</name>
    <dbReference type="NCBI Taxonomy" id="27288"/>
    <lineage>
        <taxon>Eukaryota</taxon>
        <taxon>Fungi</taxon>
        <taxon>Dikarya</taxon>
        <taxon>Ascomycota</taxon>
        <taxon>Saccharomycotina</taxon>
        <taxon>Saccharomycetes</taxon>
        <taxon>Saccharomycetales</taxon>
        <taxon>Saccharomycetaceae</taxon>
        <taxon>Naumovozyma</taxon>
    </lineage>
</organism>
<keyword evidence="11" id="KW-1185">Reference proteome</keyword>
<evidence type="ECO:0000256" key="6">
    <source>
        <dbReference type="ARBA" id="ARBA00022857"/>
    </source>
</evidence>
<feature type="domain" description="MTHFR SAM-binding regulatory" evidence="9">
    <location>
        <begin position="410"/>
        <end position="661"/>
    </location>
</feature>
<comment type="similarity">
    <text evidence="3">Belongs to the methylenetetrahydrofolate reductase family.</text>
</comment>
<dbReference type="Proteomes" id="UP000001640">
    <property type="component" value="Chromosome 3"/>
</dbReference>
<protein>
    <recommendedName>
        <fullName evidence="9">MTHFR SAM-binding regulatory domain-containing protein</fullName>
    </recommendedName>
</protein>
<dbReference type="GeneID" id="96902826"/>
<evidence type="ECO:0000256" key="8">
    <source>
        <dbReference type="RuleBase" id="RU004254"/>
    </source>
</evidence>
<evidence type="ECO:0000313" key="10">
    <source>
        <dbReference type="EMBL" id="CCC69243.1"/>
    </source>
</evidence>
<dbReference type="InterPro" id="IPR003171">
    <property type="entry name" value="Mehydrof_redctse-like"/>
</dbReference>
<proteinExistence type="inferred from homology"/>
<dbReference type="Gene3D" id="3.20.20.220">
    <property type="match status" value="1"/>
</dbReference>
<reference key="2">
    <citation type="submission" date="2011-08" db="EMBL/GenBank/DDBJ databases">
        <title>Genome sequence of Naumovozyma castellii.</title>
        <authorList>
            <person name="Gordon J.L."/>
            <person name="Armisen D."/>
            <person name="Proux-Wera E."/>
            <person name="OhEigeartaigh S.S."/>
            <person name="Byrne K.P."/>
            <person name="Wolfe K.H."/>
        </authorList>
    </citation>
    <scope>NUCLEOTIDE SEQUENCE</scope>
    <source>
        <strain>Type strain:CBS 4309</strain>
    </source>
</reference>
<evidence type="ECO:0000313" key="11">
    <source>
        <dbReference type="Proteomes" id="UP000001640"/>
    </source>
</evidence>
<dbReference type="EMBL" id="HE576754">
    <property type="protein sequence ID" value="CCC69243.1"/>
    <property type="molecule type" value="Genomic_DNA"/>
</dbReference>
<dbReference type="OrthoDB" id="16284at2759"/>
<dbReference type="UniPathway" id="UPA00193"/>
<gene>
    <name evidence="10" type="primary">NCAS0C02530</name>
    <name evidence="10" type="ordered locus">NCAS_0C02530</name>
</gene>
<evidence type="ECO:0000259" key="9">
    <source>
        <dbReference type="Pfam" id="PF21895"/>
    </source>
</evidence>
<keyword evidence="6" id="KW-0521">NADP</keyword>
<dbReference type="InterPro" id="IPR053806">
    <property type="entry name" value="MTHFR_C"/>
</dbReference>
<evidence type="ECO:0000256" key="4">
    <source>
        <dbReference type="ARBA" id="ARBA00022630"/>
    </source>
</evidence>
<keyword evidence="7" id="KW-0560">Oxidoreductase</keyword>
<dbReference type="PANTHER" id="PTHR45754:SF1">
    <property type="entry name" value="METHYLENETETRAHYDROFOLATE REDUCTASE 1"/>
    <property type="match status" value="1"/>
</dbReference>
<evidence type="ECO:0000256" key="2">
    <source>
        <dbReference type="ARBA" id="ARBA00004777"/>
    </source>
</evidence>
<dbReference type="eggNOG" id="KOG0564">
    <property type="taxonomic scope" value="Eukaryota"/>
</dbReference>
<dbReference type="AlphaFoldDB" id="G0VCN3"/>
<dbReference type="GO" id="GO:0009086">
    <property type="term" value="P:methionine biosynthetic process"/>
    <property type="evidence" value="ECO:0007669"/>
    <property type="project" value="TreeGrafter"/>
</dbReference>
<dbReference type="Pfam" id="PF02219">
    <property type="entry name" value="MTHFR"/>
    <property type="match status" value="1"/>
</dbReference>
<keyword evidence="5" id="KW-0274">FAD</keyword>
<evidence type="ECO:0000256" key="1">
    <source>
        <dbReference type="ARBA" id="ARBA00001974"/>
    </source>
</evidence>
<comment type="pathway">
    <text evidence="2 8">One-carbon metabolism; tetrahydrofolate interconversion.</text>
</comment>
<evidence type="ECO:0000256" key="5">
    <source>
        <dbReference type="ARBA" id="ARBA00022827"/>
    </source>
</evidence>
<dbReference type="OMA" id="GLMPINS"/>
<keyword evidence="4" id="KW-0285">Flavoprotein</keyword>
<dbReference type="CDD" id="cd00537">
    <property type="entry name" value="MTHFR"/>
    <property type="match status" value="1"/>
</dbReference>
<dbReference type="Pfam" id="PF21895">
    <property type="entry name" value="MTHFR_C"/>
    <property type="match status" value="1"/>
</dbReference>
<dbReference type="InterPro" id="IPR029041">
    <property type="entry name" value="FAD-linked_oxidoreductase-like"/>
</dbReference>
<dbReference type="KEGG" id="ncs:NCAS_0C02530"/>
<name>G0VCN3_NAUCA</name>
<dbReference type="RefSeq" id="XP_003675609.1">
    <property type="nucleotide sequence ID" value="XM_003675561.1"/>
</dbReference>
<dbReference type="InParanoid" id="G0VCN3"/>
<dbReference type="STRING" id="1064592.G0VCN3"/>
<dbReference type="SUPFAM" id="SSF51730">
    <property type="entry name" value="FAD-linked oxidoreductase"/>
    <property type="match status" value="1"/>
</dbReference>
<dbReference type="FunFam" id="3.20.20.220:FF:000002">
    <property type="entry name" value="Methylenetetrahydrofolate reductase"/>
    <property type="match status" value="1"/>
</dbReference>
<sequence length="663" mass="74762">MSIRQIYATRNEPSVSLEFFPPKTESGTRNLMERMGRMSALDPLFITVTWGAGGTTADKTMELAVLASKELHLPVCLHLTCTNMERHIIDDALEKCLNNGIQNILALRGDPPVGEDWTENDADTGSGFNHAVDLVKYIRQQYGDRFCIGVAAYPEGHYQSDVDGVVQDPIRDLAYLKEKVEAGADFVITQLFYDVEKFIKFEQMFRDIISNDLPLIPGLMPINSYSLFQRAAKLSHASIPQQILNKFPLEIQADDHMVKSIGVEIIIDIIEEIYRRTSGRVKCFHFYTLNLEKAIAQIVSQSPLLSHILEETESKENNDAAFVTPQDNELIEPDEDGDIVLDDADMDDFHEGKKRRRHSSNVSAEFMLNRALVTQRGSSGLSDRLLDQNNSGNMPSKKFVISISKGSGALGRDATWDEFPNGRFGDSRSPAYGEIDGYGPTIKVSSKKAYELWGQPTSMKDLKSIFIKYLEGSIDALPWCDLGLSAETGLIQEELIQLNYRGYLTLASQPSTNGSSSTDKIFGWGPKKGLVYQKAFVEMFIPKQQWENVLKPKIKQYGIGKFSYYAGDATGTFDTNLEPKSSNVVTWGVFPNSQVIQTTIIEEESFKAWRDEAFSIWSEWAKLFPRNTPTNLFLRQVYSDYCLVSIVHHDFVEPDELWEVLFD</sequence>
<dbReference type="GO" id="GO:0071949">
    <property type="term" value="F:FAD binding"/>
    <property type="evidence" value="ECO:0007669"/>
    <property type="project" value="TreeGrafter"/>
</dbReference>